<evidence type="ECO:0000256" key="3">
    <source>
        <dbReference type="ARBA" id="ARBA00023163"/>
    </source>
</evidence>
<dbReference type="EMBL" id="BOOW01000040">
    <property type="protein sequence ID" value="GII95917.1"/>
    <property type="molecule type" value="Genomic_DNA"/>
</dbReference>
<proteinExistence type="predicted"/>
<dbReference type="AlphaFoldDB" id="A0A919RLB3"/>
<dbReference type="InterPro" id="IPR009057">
    <property type="entry name" value="Homeodomain-like_sf"/>
</dbReference>
<dbReference type="PROSITE" id="PS00041">
    <property type="entry name" value="HTH_ARAC_FAMILY_1"/>
    <property type="match status" value="1"/>
</dbReference>
<dbReference type="InterPro" id="IPR018060">
    <property type="entry name" value="HTH_AraC"/>
</dbReference>
<dbReference type="PANTHER" id="PTHR46796">
    <property type="entry name" value="HTH-TYPE TRANSCRIPTIONAL ACTIVATOR RHAS-RELATED"/>
    <property type="match status" value="1"/>
</dbReference>
<sequence>MFCQSIISPPWALEYAQPPPLAMAVMMRGEAWAKPERDAPVRLTPGDVALAKGPSPYMVADSPTTPPQVRVHPDGTCEGPSGDPMLLEPMAPRTYGRADGESLLIVGSFPLNTKVCEWLLSALPPVAVVPAGDPRIARTLELLQQEIAGEEPGVQVVLDRLLELLLVQAVRVWFALPGTVTPGWYSALADPAVGKALRLIHEDPARPWTVGALAGAVGMSRAAFARRFTAMAGRPPLAYITEWRMTLAADLLSKSGMTVAAAARRVGYADAFGFSAAFKRVRGVSPGSVRAGLAT</sequence>
<dbReference type="InterPro" id="IPR050204">
    <property type="entry name" value="AraC_XylS_family_regulators"/>
</dbReference>
<evidence type="ECO:0000313" key="5">
    <source>
        <dbReference type="EMBL" id="GII95917.1"/>
    </source>
</evidence>
<keyword evidence="1" id="KW-0805">Transcription regulation</keyword>
<dbReference type="SUPFAM" id="SSF46689">
    <property type="entry name" value="Homeodomain-like"/>
    <property type="match status" value="2"/>
</dbReference>
<dbReference type="Pfam" id="PF12852">
    <property type="entry name" value="Cupin_6"/>
    <property type="match status" value="1"/>
</dbReference>
<accession>A0A919RLB3</accession>
<evidence type="ECO:0000259" key="4">
    <source>
        <dbReference type="PROSITE" id="PS01124"/>
    </source>
</evidence>
<protein>
    <submittedName>
        <fullName evidence="5">AraC family transcriptional regulator</fullName>
    </submittedName>
</protein>
<feature type="domain" description="HTH araC/xylS-type" evidence="4">
    <location>
        <begin position="194"/>
        <end position="292"/>
    </location>
</feature>
<gene>
    <name evidence="5" type="ORF">Ssi02_61480</name>
</gene>
<organism evidence="5 6">
    <name type="scientific">Sinosporangium siamense</name>
    <dbReference type="NCBI Taxonomy" id="1367973"/>
    <lineage>
        <taxon>Bacteria</taxon>
        <taxon>Bacillati</taxon>
        <taxon>Actinomycetota</taxon>
        <taxon>Actinomycetes</taxon>
        <taxon>Streptosporangiales</taxon>
        <taxon>Streptosporangiaceae</taxon>
        <taxon>Sinosporangium</taxon>
    </lineage>
</organism>
<reference evidence="5" key="1">
    <citation type="submission" date="2021-01" db="EMBL/GenBank/DDBJ databases">
        <title>Whole genome shotgun sequence of Sinosporangium siamense NBRC 109515.</title>
        <authorList>
            <person name="Komaki H."/>
            <person name="Tamura T."/>
        </authorList>
    </citation>
    <scope>NUCLEOTIDE SEQUENCE</scope>
    <source>
        <strain evidence="5">NBRC 109515</strain>
    </source>
</reference>
<name>A0A919RLB3_9ACTN</name>
<evidence type="ECO:0000313" key="6">
    <source>
        <dbReference type="Proteomes" id="UP000606172"/>
    </source>
</evidence>
<comment type="caution">
    <text evidence="5">The sequence shown here is derived from an EMBL/GenBank/DDBJ whole genome shotgun (WGS) entry which is preliminary data.</text>
</comment>
<keyword evidence="2" id="KW-0238">DNA-binding</keyword>
<dbReference type="PROSITE" id="PS01124">
    <property type="entry name" value="HTH_ARAC_FAMILY_2"/>
    <property type="match status" value="1"/>
</dbReference>
<evidence type="ECO:0000256" key="2">
    <source>
        <dbReference type="ARBA" id="ARBA00023125"/>
    </source>
</evidence>
<dbReference type="GO" id="GO:0003700">
    <property type="term" value="F:DNA-binding transcription factor activity"/>
    <property type="evidence" value="ECO:0007669"/>
    <property type="project" value="InterPro"/>
</dbReference>
<dbReference type="InterPro" id="IPR032783">
    <property type="entry name" value="AraC_lig"/>
</dbReference>
<keyword evidence="3" id="KW-0804">Transcription</keyword>
<dbReference type="GO" id="GO:0043565">
    <property type="term" value="F:sequence-specific DNA binding"/>
    <property type="evidence" value="ECO:0007669"/>
    <property type="project" value="InterPro"/>
</dbReference>
<dbReference type="InterPro" id="IPR018062">
    <property type="entry name" value="HTH_AraC-typ_CS"/>
</dbReference>
<dbReference type="Pfam" id="PF12833">
    <property type="entry name" value="HTH_18"/>
    <property type="match status" value="1"/>
</dbReference>
<dbReference type="PANTHER" id="PTHR46796:SF13">
    <property type="entry name" value="HTH-TYPE TRANSCRIPTIONAL ACTIVATOR RHAS"/>
    <property type="match status" value="1"/>
</dbReference>
<evidence type="ECO:0000256" key="1">
    <source>
        <dbReference type="ARBA" id="ARBA00023015"/>
    </source>
</evidence>
<dbReference type="Proteomes" id="UP000606172">
    <property type="component" value="Unassembled WGS sequence"/>
</dbReference>
<keyword evidence="6" id="KW-1185">Reference proteome</keyword>
<dbReference type="Gene3D" id="1.10.10.60">
    <property type="entry name" value="Homeodomain-like"/>
    <property type="match status" value="2"/>
</dbReference>
<dbReference type="SMART" id="SM00342">
    <property type="entry name" value="HTH_ARAC"/>
    <property type="match status" value="1"/>
</dbReference>